<feature type="binding site" evidence="6">
    <location>
        <position position="266"/>
    </location>
    <ligand>
        <name>K(+)</name>
        <dbReference type="ChEBI" id="CHEBI:29103"/>
    </ligand>
</feature>
<keyword evidence="6" id="KW-0963">Cytoplasm</keyword>
<evidence type="ECO:0000313" key="9">
    <source>
        <dbReference type="EMBL" id="CAE6705504.1"/>
    </source>
</evidence>
<feature type="binding site" evidence="6">
    <location>
        <position position="247"/>
    </location>
    <ligand>
        <name>K(+)</name>
        <dbReference type="ChEBI" id="CHEBI:29103"/>
    </ligand>
</feature>
<dbReference type="Pfam" id="PF12631">
    <property type="entry name" value="MnmE_helical"/>
    <property type="match status" value="1"/>
</dbReference>
<dbReference type="NCBIfam" id="NF003661">
    <property type="entry name" value="PRK05291.1-3"/>
    <property type="match status" value="1"/>
</dbReference>
<comment type="caution">
    <text evidence="9">The sequence shown here is derived from an EMBL/GenBank/DDBJ whole genome shotgun (WGS) entry which is preliminary data.</text>
</comment>
<keyword evidence="2 6" id="KW-0819">tRNA processing</keyword>
<dbReference type="EMBL" id="CAJNBJ010000001">
    <property type="protein sequence ID" value="CAE6705504.1"/>
    <property type="molecule type" value="Genomic_DNA"/>
</dbReference>
<feature type="binding site" evidence="6">
    <location>
        <position position="271"/>
    </location>
    <ligand>
        <name>K(+)</name>
        <dbReference type="ChEBI" id="CHEBI:29103"/>
    </ligand>
</feature>
<evidence type="ECO:0000313" key="10">
    <source>
        <dbReference type="Proteomes" id="UP000675880"/>
    </source>
</evidence>
<dbReference type="EC" id="3.6.-.-" evidence="6"/>
<accession>A0ABM8QMS2</accession>
<evidence type="ECO:0000256" key="5">
    <source>
        <dbReference type="ARBA" id="ARBA00023134"/>
    </source>
</evidence>
<feature type="domain" description="TrmE-type G" evidence="8">
    <location>
        <begin position="237"/>
        <end position="397"/>
    </location>
</feature>
<evidence type="ECO:0000256" key="6">
    <source>
        <dbReference type="HAMAP-Rule" id="MF_00379"/>
    </source>
</evidence>
<evidence type="ECO:0000256" key="1">
    <source>
        <dbReference type="ARBA" id="ARBA00011043"/>
    </source>
</evidence>
<feature type="binding site" evidence="6">
    <location>
        <position position="141"/>
    </location>
    <ligand>
        <name>(6S)-5-formyl-5,6,7,8-tetrahydrofolate</name>
        <dbReference type="ChEBI" id="CHEBI:57457"/>
    </ligand>
</feature>
<evidence type="ECO:0000259" key="8">
    <source>
        <dbReference type="PROSITE" id="PS51709"/>
    </source>
</evidence>
<feature type="binding site" evidence="6">
    <location>
        <position position="272"/>
    </location>
    <ligand>
        <name>Mg(2+)</name>
        <dbReference type="ChEBI" id="CHEBI:18420"/>
    </ligand>
</feature>
<comment type="caution">
    <text evidence="6">Lacks conserved residue(s) required for the propagation of feature annotation.</text>
</comment>
<dbReference type="InterPro" id="IPR027417">
    <property type="entry name" value="P-loop_NTPase"/>
</dbReference>
<keyword evidence="10" id="KW-1185">Reference proteome</keyword>
<feature type="binding site" evidence="6">
    <location>
        <position position="251"/>
    </location>
    <ligand>
        <name>Mg(2+)</name>
        <dbReference type="ChEBI" id="CHEBI:18420"/>
    </ligand>
</feature>
<keyword evidence="3 6" id="KW-0547">Nucleotide-binding</keyword>
<evidence type="ECO:0000256" key="3">
    <source>
        <dbReference type="ARBA" id="ARBA00022741"/>
    </source>
</evidence>
<dbReference type="Proteomes" id="UP000675880">
    <property type="component" value="Unassembled WGS sequence"/>
</dbReference>
<dbReference type="CDD" id="cd14858">
    <property type="entry name" value="TrmE_N"/>
    <property type="match status" value="1"/>
</dbReference>
<keyword evidence="5 6" id="KW-0342">GTP-binding</keyword>
<organism evidence="9 10">
    <name type="scientific">Nitrospira defluvii</name>
    <dbReference type="NCBI Taxonomy" id="330214"/>
    <lineage>
        <taxon>Bacteria</taxon>
        <taxon>Pseudomonadati</taxon>
        <taxon>Nitrospirota</taxon>
        <taxon>Nitrospiria</taxon>
        <taxon>Nitrospirales</taxon>
        <taxon>Nitrospiraceae</taxon>
        <taxon>Nitrospira</taxon>
    </lineage>
</organism>
<feature type="binding site" evidence="6">
    <location>
        <begin position="247"/>
        <end position="252"/>
    </location>
    <ligand>
        <name>GTP</name>
        <dbReference type="ChEBI" id="CHEBI:37565"/>
    </ligand>
</feature>
<dbReference type="InterPro" id="IPR031168">
    <property type="entry name" value="G_TrmE"/>
</dbReference>
<feature type="binding site" evidence="6">
    <location>
        <position position="268"/>
    </location>
    <ligand>
        <name>K(+)</name>
        <dbReference type="ChEBI" id="CHEBI:29103"/>
    </ligand>
</feature>
<dbReference type="InterPro" id="IPR004520">
    <property type="entry name" value="GTPase_MnmE"/>
</dbReference>
<dbReference type="NCBIfam" id="TIGR00231">
    <property type="entry name" value="small_GTP"/>
    <property type="match status" value="1"/>
</dbReference>
<reference evidence="9 10" key="1">
    <citation type="submission" date="2021-02" db="EMBL/GenBank/DDBJ databases">
        <authorList>
            <person name="Han P."/>
        </authorList>
    </citation>
    <scope>NUCLEOTIDE SEQUENCE [LARGE SCALE GENOMIC DNA]</scope>
    <source>
        <strain evidence="9">Candidatus Nitrospira sp. ZN2</strain>
    </source>
</reference>
<keyword evidence="6" id="KW-0460">Magnesium</keyword>
<protein>
    <recommendedName>
        <fullName evidence="6">tRNA modification GTPase MnmE</fullName>
        <ecNumber evidence="6">3.6.-.-</ecNumber>
    </recommendedName>
</protein>
<comment type="cofactor">
    <cofactor evidence="6">
        <name>K(+)</name>
        <dbReference type="ChEBI" id="CHEBI:29103"/>
    </cofactor>
    <text evidence="6">Binds 1 potassium ion per subunit.</text>
</comment>
<dbReference type="PROSITE" id="PS51709">
    <property type="entry name" value="G_TRME"/>
    <property type="match status" value="1"/>
</dbReference>
<dbReference type="Pfam" id="PF10396">
    <property type="entry name" value="TrmE_N"/>
    <property type="match status" value="1"/>
</dbReference>
<dbReference type="RefSeq" id="WP_213040759.1">
    <property type="nucleotide sequence ID" value="NZ_CAJNBJ010000001.1"/>
</dbReference>
<dbReference type="InterPro" id="IPR027368">
    <property type="entry name" value="MnmE_dom2"/>
</dbReference>
<comment type="similarity">
    <text evidence="1 6 7">Belongs to the TRAFAC class TrmE-Era-EngA-EngB-Septin-like GTPase superfamily. TrmE GTPase family.</text>
</comment>
<dbReference type="Gene3D" id="3.30.1360.120">
    <property type="entry name" value="Probable tRNA modification gtpase trme, domain 1"/>
    <property type="match status" value="1"/>
</dbReference>
<dbReference type="Pfam" id="PF01926">
    <property type="entry name" value="MMR_HSR1"/>
    <property type="match status" value="1"/>
</dbReference>
<dbReference type="InterPro" id="IPR005225">
    <property type="entry name" value="Small_GTP-bd"/>
</dbReference>
<dbReference type="GO" id="GO:0016787">
    <property type="term" value="F:hydrolase activity"/>
    <property type="evidence" value="ECO:0007669"/>
    <property type="project" value="UniProtKB-KW"/>
</dbReference>
<dbReference type="Gene3D" id="3.40.50.300">
    <property type="entry name" value="P-loop containing nucleotide triphosphate hydrolases"/>
    <property type="match status" value="1"/>
</dbReference>
<dbReference type="InterPro" id="IPR006073">
    <property type="entry name" value="GTP-bd"/>
</dbReference>
<dbReference type="HAMAP" id="MF_00379">
    <property type="entry name" value="GTPase_MnmE"/>
    <property type="match status" value="1"/>
</dbReference>
<comment type="function">
    <text evidence="6">Exhibits a very high intrinsic GTPase hydrolysis rate. Involved in the addition of a carboxymethylaminomethyl (cmnm) group at the wobble position (U34) of certain tRNAs, forming tRNA-cmnm(5)s(2)U34.</text>
</comment>
<dbReference type="CDD" id="cd04164">
    <property type="entry name" value="trmE"/>
    <property type="match status" value="1"/>
</dbReference>
<sequence>MHGALDDTICAIATPPGEGGIGVIRVSGIHALDVAAQVILPRSGKLLHELVSHKMTVADVCAPALTAGTVRGVQLPARFVIDEALVVVMKGPHSYTGEDVVEVQCHGGPVVLDQLCRGLLAAGARLAEPGEFTRRAFLNGRLDLAQAEAVLDTIRAKTTRSLTIAQSQRRGELSRQVELIRSDLVTALAHIEAALDFGDEDITFVGKAELCGLLEAAGFKLQRLVESGNEGRILREGAVVAILGRPNVGKSSLLNALLHSDRAIVTPIPGTTRDVLEELVSIEGIPVRLVDTAGIRQTDDPVEAEGIRRSRLAWQDADLVLILLDGSEALSDDDLSLLSSCEAAQVILVLNKCDLPRQLSRAQLEALCPGHGGMIDISATMRLGLDELRGTIRTRLMTGGLESREGVLVTNLRHIDACSRALLGVTQAQQSVADDRAGELIAVDLRIAADALGEITGVITTDDILERIFSEFCIGK</sequence>
<proteinExistence type="inferred from homology"/>
<keyword evidence="4 6" id="KW-0630">Potassium</keyword>
<name>A0ABM8QMS2_9BACT</name>
<dbReference type="InterPro" id="IPR027266">
    <property type="entry name" value="TrmE/GcvT-like"/>
</dbReference>
<dbReference type="InterPro" id="IPR025867">
    <property type="entry name" value="MnmE_helical"/>
</dbReference>
<evidence type="ECO:0000256" key="4">
    <source>
        <dbReference type="ARBA" id="ARBA00022958"/>
    </source>
</evidence>
<dbReference type="SUPFAM" id="SSF52540">
    <property type="entry name" value="P-loop containing nucleoside triphosphate hydrolases"/>
    <property type="match status" value="1"/>
</dbReference>
<feature type="binding site" evidence="6">
    <location>
        <position position="476"/>
    </location>
    <ligand>
        <name>(6S)-5-formyl-5,6,7,8-tetrahydrofolate</name>
        <dbReference type="ChEBI" id="CHEBI:57457"/>
    </ligand>
</feature>
<keyword evidence="6" id="KW-0479">Metal-binding</keyword>
<dbReference type="PANTHER" id="PTHR42714">
    <property type="entry name" value="TRNA MODIFICATION GTPASE GTPBP3"/>
    <property type="match status" value="1"/>
</dbReference>
<dbReference type="InterPro" id="IPR018948">
    <property type="entry name" value="GTP-bd_TrmE_N"/>
</dbReference>
<evidence type="ECO:0000256" key="7">
    <source>
        <dbReference type="RuleBase" id="RU003313"/>
    </source>
</evidence>
<comment type="subcellular location">
    <subcellularLocation>
        <location evidence="6">Cytoplasm</location>
    </subcellularLocation>
</comment>
<gene>
    <name evidence="6 9" type="primary">mnmE</name>
    <name evidence="6" type="synonym">trmE</name>
    <name evidence="9" type="ORF">NSPZN2_10952</name>
</gene>
<feature type="binding site" evidence="6">
    <location>
        <position position="102"/>
    </location>
    <ligand>
        <name>(6S)-5-formyl-5,6,7,8-tetrahydrofolate</name>
        <dbReference type="ChEBI" id="CHEBI:57457"/>
    </ligand>
</feature>
<dbReference type="NCBIfam" id="TIGR00450">
    <property type="entry name" value="mnmE_trmE_thdF"/>
    <property type="match status" value="1"/>
</dbReference>
<feature type="binding site" evidence="6">
    <location>
        <begin position="266"/>
        <end position="272"/>
    </location>
    <ligand>
        <name>GTP</name>
        <dbReference type="ChEBI" id="CHEBI:37565"/>
    </ligand>
</feature>
<feature type="binding site" evidence="6">
    <location>
        <position position="25"/>
    </location>
    <ligand>
        <name>(6S)-5-formyl-5,6,7,8-tetrahydrofolate</name>
        <dbReference type="ChEBI" id="CHEBI:57457"/>
    </ligand>
</feature>
<comment type="subunit">
    <text evidence="6">Homodimer. Heterotetramer of two MnmE and two MnmG subunits.</text>
</comment>
<dbReference type="PANTHER" id="PTHR42714:SF2">
    <property type="entry name" value="TRNA MODIFICATION GTPASE GTPBP3, MITOCHONDRIAL"/>
    <property type="match status" value="1"/>
</dbReference>
<keyword evidence="6 9" id="KW-0378">Hydrolase</keyword>
<evidence type="ECO:0000256" key="2">
    <source>
        <dbReference type="ARBA" id="ARBA00022694"/>
    </source>
</evidence>
<feature type="binding site" evidence="6">
    <location>
        <begin position="291"/>
        <end position="294"/>
    </location>
    <ligand>
        <name>GTP</name>
        <dbReference type="ChEBI" id="CHEBI:37565"/>
    </ligand>
</feature>
<dbReference type="Gene3D" id="1.20.120.430">
    <property type="entry name" value="tRNA modification GTPase MnmE domain 2"/>
    <property type="match status" value="1"/>
</dbReference>